<evidence type="ECO:0000313" key="3">
    <source>
        <dbReference type="Proteomes" id="UP000807769"/>
    </source>
</evidence>
<dbReference type="AlphaFoldDB" id="A0A9P7DXZ8"/>
<dbReference type="OrthoDB" id="2693568at2759"/>
<comment type="caution">
    <text evidence="2">The sequence shown here is derived from an EMBL/GenBank/DDBJ whole genome shotgun (WGS) entry which is preliminary data.</text>
</comment>
<proteinExistence type="predicted"/>
<reference evidence="2" key="1">
    <citation type="journal article" date="2020" name="New Phytol.">
        <title>Comparative genomics reveals dynamic genome evolution in host specialist ectomycorrhizal fungi.</title>
        <authorList>
            <person name="Lofgren L.A."/>
            <person name="Nguyen N.H."/>
            <person name="Vilgalys R."/>
            <person name="Ruytinx J."/>
            <person name="Liao H.L."/>
            <person name="Branco S."/>
            <person name="Kuo A."/>
            <person name="LaButti K."/>
            <person name="Lipzen A."/>
            <person name="Andreopoulos W."/>
            <person name="Pangilinan J."/>
            <person name="Riley R."/>
            <person name="Hundley H."/>
            <person name="Na H."/>
            <person name="Barry K."/>
            <person name="Grigoriev I.V."/>
            <person name="Stajich J.E."/>
            <person name="Kennedy P.G."/>
        </authorList>
    </citation>
    <scope>NUCLEOTIDE SEQUENCE</scope>
    <source>
        <strain evidence="2">MN1</strain>
    </source>
</reference>
<name>A0A9P7DXZ8_9AGAM</name>
<dbReference type="RefSeq" id="XP_041187684.1">
    <property type="nucleotide sequence ID" value="XM_041333458.1"/>
</dbReference>
<accession>A0A9P7DXZ8</accession>
<dbReference type="EMBL" id="JABBWG010000047">
    <property type="protein sequence ID" value="KAG1806175.1"/>
    <property type="molecule type" value="Genomic_DNA"/>
</dbReference>
<evidence type="ECO:0000256" key="1">
    <source>
        <dbReference type="SAM" id="MobiDB-lite"/>
    </source>
</evidence>
<dbReference type="GeneID" id="64627475"/>
<evidence type="ECO:0000313" key="2">
    <source>
        <dbReference type="EMBL" id="KAG1806175.1"/>
    </source>
</evidence>
<organism evidence="2 3">
    <name type="scientific">Suillus subaureus</name>
    <dbReference type="NCBI Taxonomy" id="48587"/>
    <lineage>
        <taxon>Eukaryota</taxon>
        <taxon>Fungi</taxon>
        <taxon>Dikarya</taxon>
        <taxon>Basidiomycota</taxon>
        <taxon>Agaricomycotina</taxon>
        <taxon>Agaricomycetes</taxon>
        <taxon>Agaricomycetidae</taxon>
        <taxon>Boletales</taxon>
        <taxon>Suillineae</taxon>
        <taxon>Suillaceae</taxon>
        <taxon>Suillus</taxon>
    </lineage>
</organism>
<sequence length="169" mass="18585">MPPTQKMITHSLLSATNLLPEKQMLDSAPNEIRRLNRLRLKVKCTPFPKNRPSVQYSPKSPARRFFGSSGSSPAPSPLSPSFSIDALKNSLRPDKQRSAQHSQPDAIEVEIRVRAADSRESIASSLSASCSYEPGQSMIVKDVPAVAEAATGWQKLPPRLPIPKWDVDD</sequence>
<feature type="compositionally biased region" description="Low complexity" evidence="1">
    <location>
        <begin position="63"/>
        <end position="83"/>
    </location>
</feature>
<dbReference type="Proteomes" id="UP000807769">
    <property type="component" value="Unassembled WGS sequence"/>
</dbReference>
<gene>
    <name evidence="2" type="ORF">BJ212DRAFT_1303700</name>
</gene>
<feature type="region of interest" description="Disordered" evidence="1">
    <location>
        <begin position="46"/>
        <end position="108"/>
    </location>
</feature>
<protein>
    <submittedName>
        <fullName evidence="2">Uncharacterized protein</fullName>
    </submittedName>
</protein>
<keyword evidence="3" id="KW-1185">Reference proteome</keyword>